<evidence type="ECO:0000256" key="1">
    <source>
        <dbReference type="ARBA" id="ARBA00023015"/>
    </source>
</evidence>
<dbReference type="RefSeq" id="WP_210027638.1">
    <property type="nucleotide sequence ID" value="NZ_JAGINU010000001.1"/>
</dbReference>
<dbReference type="CDD" id="cd00090">
    <property type="entry name" value="HTH_ARSR"/>
    <property type="match status" value="1"/>
</dbReference>
<evidence type="ECO:0000259" key="4">
    <source>
        <dbReference type="Pfam" id="PF12802"/>
    </source>
</evidence>
<dbReference type="InterPro" id="IPR036390">
    <property type="entry name" value="WH_DNA-bd_sf"/>
</dbReference>
<organism evidence="5 6">
    <name type="scientific">Pseudonocardia parietis</name>
    <dbReference type="NCBI Taxonomy" id="570936"/>
    <lineage>
        <taxon>Bacteria</taxon>
        <taxon>Bacillati</taxon>
        <taxon>Actinomycetota</taxon>
        <taxon>Actinomycetes</taxon>
        <taxon>Pseudonocardiales</taxon>
        <taxon>Pseudonocardiaceae</taxon>
        <taxon>Pseudonocardia</taxon>
    </lineage>
</organism>
<accession>A0ABS4VU97</accession>
<dbReference type="InterPro" id="IPR052362">
    <property type="entry name" value="HTH-GbsR_regulator"/>
</dbReference>
<keyword evidence="3" id="KW-0804">Transcription</keyword>
<dbReference type="InterPro" id="IPR011991">
    <property type="entry name" value="ArsR-like_HTH"/>
</dbReference>
<reference evidence="5 6" key="1">
    <citation type="submission" date="2021-03" db="EMBL/GenBank/DDBJ databases">
        <title>Sequencing the genomes of 1000 actinobacteria strains.</title>
        <authorList>
            <person name="Klenk H.-P."/>
        </authorList>
    </citation>
    <scope>NUCLEOTIDE SEQUENCE [LARGE SCALE GENOMIC DNA]</scope>
    <source>
        <strain evidence="5 6">DSM 45256</strain>
    </source>
</reference>
<dbReference type="InterPro" id="IPR036388">
    <property type="entry name" value="WH-like_DNA-bd_sf"/>
</dbReference>
<name>A0ABS4VU97_9PSEU</name>
<evidence type="ECO:0000313" key="5">
    <source>
        <dbReference type="EMBL" id="MBP2367499.1"/>
    </source>
</evidence>
<dbReference type="Gene3D" id="1.10.10.10">
    <property type="entry name" value="Winged helix-like DNA-binding domain superfamily/Winged helix DNA-binding domain"/>
    <property type="match status" value="1"/>
</dbReference>
<dbReference type="InterPro" id="IPR000835">
    <property type="entry name" value="HTH_MarR-typ"/>
</dbReference>
<keyword evidence="1" id="KW-0805">Transcription regulation</keyword>
<sequence>MPNARGASGASLPSDFPDSIAELFEAHGWPRLVGRVLAELMLAEPPFLSTVQLCDRLGTSKGHLSSAITVLKAMGMIERYGVAGSRRHHYRLTPDAFVRAMHAAARPSRTLAELADQALGDVPAGSRTHDELTRMRDFYRFLAQRFPELVAEFEAQSR</sequence>
<dbReference type="Pfam" id="PF12802">
    <property type="entry name" value="MarR_2"/>
    <property type="match status" value="1"/>
</dbReference>
<dbReference type="Proteomes" id="UP001519295">
    <property type="component" value="Unassembled WGS sequence"/>
</dbReference>
<comment type="caution">
    <text evidence="5">The sequence shown here is derived from an EMBL/GenBank/DDBJ whole genome shotgun (WGS) entry which is preliminary data.</text>
</comment>
<protein>
    <submittedName>
        <fullName evidence="5">DNA-binding transcriptional regulator GbsR (MarR family)</fullName>
    </submittedName>
</protein>
<evidence type="ECO:0000313" key="6">
    <source>
        <dbReference type="Proteomes" id="UP001519295"/>
    </source>
</evidence>
<dbReference type="EMBL" id="JAGINU010000001">
    <property type="protein sequence ID" value="MBP2367499.1"/>
    <property type="molecule type" value="Genomic_DNA"/>
</dbReference>
<evidence type="ECO:0000256" key="3">
    <source>
        <dbReference type="ARBA" id="ARBA00023163"/>
    </source>
</evidence>
<keyword evidence="6" id="KW-1185">Reference proteome</keyword>
<keyword evidence="2 5" id="KW-0238">DNA-binding</keyword>
<dbReference type="GO" id="GO:0003677">
    <property type="term" value="F:DNA binding"/>
    <property type="evidence" value="ECO:0007669"/>
    <property type="project" value="UniProtKB-KW"/>
</dbReference>
<feature type="domain" description="HTH marR-type" evidence="4">
    <location>
        <begin position="30"/>
        <end position="87"/>
    </location>
</feature>
<evidence type="ECO:0000256" key="2">
    <source>
        <dbReference type="ARBA" id="ARBA00023125"/>
    </source>
</evidence>
<dbReference type="SUPFAM" id="SSF46785">
    <property type="entry name" value="Winged helix' DNA-binding domain"/>
    <property type="match status" value="1"/>
</dbReference>
<gene>
    <name evidence="5" type="ORF">JOF36_003195</name>
</gene>
<dbReference type="PANTHER" id="PTHR38465:SF2">
    <property type="entry name" value="HTH-TYPE TRANSCRIPTIONAL REGULATOR MMPR5"/>
    <property type="match status" value="1"/>
</dbReference>
<proteinExistence type="predicted"/>
<dbReference type="PANTHER" id="PTHR38465">
    <property type="entry name" value="HTH-TYPE TRANSCRIPTIONAL REGULATOR MJ1563-RELATED"/>
    <property type="match status" value="1"/>
</dbReference>